<dbReference type="RefSeq" id="WP_106191935.1">
    <property type="nucleotide sequence ID" value="NZ_PVTO01000006.1"/>
</dbReference>
<dbReference type="CDD" id="cd02440">
    <property type="entry name" value="AdoMet_MTases"/>
    <property type="match status" value="1"/>
</dbReference>
<dbReference type="EMBL" id="PVTO01000006">
    <property type="protein sequence ID" value="PRY83103.1"/>
    <property type="molecule type" value="Genomic_DNA"/>
</dbReference>
<proteinExistence type="predicted"/>
<comment type="caution">
    <text evidence="2">The sequence shown here is derived from an EMBL/GenBank/DDBJ whole genome shotgun (WGS) entry which is preliminary data.</text>
</comment>
<gene>
    <name evidence="2" type="ORF">CLV38_1067</name>
</gene>
<dbReference type="GO" id="GO:0008757">
    <property type="term" value="F:S-adenosylmethionine-dependent methyltransferase activity"/>
    <property type="evidence" value="ECO:0007669"/>
    <property type="project" value="InterPro"/>
</dbReference>
<dbReference type="PANTHER" id="PTHR43861:SF1">
    <property type="entry name" value="TRANS-ACONITATE 2-METHYLTRANSFERASE"/>
    <property type="match status" value="1"/>
</dbReference>
<dbReference type="PANTHER" id="PTHR43861">
    <property type="entry name" value="TRANS-ACONITATE 2-METHYLTRANSFERASE-RELATED"/>
    <property type="match status" value="1"/>
</dbReference>
<dbReference type="InterPro" id="IPR013216">
    <property type="entry name" value="Methyltransf_11"/>
</dbReference>
<dbReference type="Gene3D" id="3.40.50.150">
    <property type="entry name" value="Vaccinia Virus protein VP39"/>
    <property type="match status" value="1"/>
</dbReference>
<dbReference type="SUPFAM" id="SSF53335">
    <property type="entry name" value="S-adenosyl-L-methionine-dependent methyltransferases"/>
    <property type="match status" value="1"/>
</dbReference>
<dbReference type="OrthoDB" id="9791837at2"/>
<dbReference type="Pfam" id="PF08241">
    <property type="entry name" value="Methyltransf_11"/>
    <property type="match status" value="1"/>
</dbReference>
<dbReference type="InterPro" id="IPR029063">
    <property type="entry name" value="SAM-dependent_MTases_sf"/>
</dbReference>
<accession>A0A2T0W8S8</accession>
<feature type="domain" description="Methyltransferase type 11" evidence="1">
    <location>
        <begin position="53"/>
        <end position="148"/>
    </location>
</feature>
<keyword evidence="2" id="KW-0808">Transferase</keyword>
<evidence type="ECO:0000313" key="2">
    <source>
        <dbReference type="EMBL" id="PRY83103.1"/>
    </source>
</evidence>
<dbReference type="AlphaFoldDB" id="A0A2T0W8S8"/>
<evidence type="ECO:0000259" key="1">
    <source>
        <dbReference type="Pfam" id="PF08241"/>
    </source>
</evidence>
<dbReference type="GO" id="GO:0032259">
    <property type="term" value="P:methylation"/>
    <property type="evidence" value="ECO:0007669"/>
    <property type="project" value="UniProtKB-KW"/>
</dbReference>
<name>A0A2T0W8S8_9LACT</name>
<keyword evidence="3" id="KW-1185">Reference proteome</keyword>
<evidence type="ECO:0000313" key="3">
    <source>
        <dbReference type="Proteomes" id="UP000238205"/>
    </source>
</evidence>
<keyword evidence="2" id="KW-0489">Methyltransferase</keyword>
<organism evidence="2 3">
    <name type="scientific">Alkalibacterium olivapovliticus</name>
    <dbReference type="NCBI Taxonomy" id="99907"/>
    <lineage>
        <taxon>Bacteria</taxon>
        <taxon>Bacillati</taxon>
        <taxon>Bacillota</taxon>
        <taxon>Bacilli</taxon>
        <taxon>Lactobacillales</taxon>
        <taxon>Carnobacteriaceae</taxon>
        <taxon>Alkalibacterium</taxon>
    </lineage>
</organism>
<reference evidence="2 3" key="1">
    <citation type="submission" date="2018-03" db="EMBL/GenBank/DDBJ databases">
        <title>Genomic Encyclopedia of Archaeal and Bacterial Type Strains, Phase II (KMG-II): from individual species to whole genera.</title>
        <authorList>
            <person name="Goeker M."/>
        </authorList>
    </citation>
    <scope>NUCLEOTIDE SEQUENCE [LARGE SCALE GENOMIC DNA]</scope>
    <source>
        <strain evidence="2 3">DSM 13175</strain>
    </source>
</reference>
<protein>
    <submittedName>
        <fullName evidence="2">Methyltransferase family protein</fullName>
    </submittedName>
</protein>
<dbReference type="Proteomes" id="UP000238205">
    <property type="component" value="Unassembled WGS sequence"/>
</dbReference>
<sequence>MNEQLTNESKRRWNEFADDYAQMTKKYGDLHKEVLLTPNLLRLIGEIKGKTVLDAGCGEGYLSRLLAGNGATVTAVDFSDRMIELAAERTTEGESIQYEQANLENLSQFTDSQFDAVVSNMVIQDVSDLSMALNELYRVLKSEGHFVFSILHPCFITPESRWEKDEQGEKLHWKIDDYFKERQFEQRFGTNDPVFAFHRTVSTYINTLIKTGFTVEELVEPKPSREQIEQYPSFEEDLRKPDFFVFKVKK</sequence>